<feature type="domain" description="ChsH2 rubredoxin-like zinc ribbon" evidence="3">
    <location>
        <begin position="346"/>
        <end position="370"/>
    </location>
</feature>
<dbReference type="Pfam" id="PF12172">
    <property type="entry name" value="zf-ChsH2"/>
    <property type="match status" value="1"/>
</dbReference>
<dbReference type="InterPro" id="IPR022002">
    <property type="entry name" value="ChsH2_Znr"/>
</dbReference>
<dbReference type="Gene3D" id="6.10.30.10">
    <property type="match status" value="1"/>
</dbReference>
<dbReference type="PANTHER" id="PTHR34075:SF5">
    <property type="entry name" value="BLR3430 PROTEIN"/>
    <property type="match status" value="1"/>
</dbReference>
<dbReference type="EMBL" id="BMML01000011">
    <property type="protein sequence ID" value="GGN19904.1"/>
    <property type="molecule type" value="Genomic_DNA"/>
</dbReference>
<dbReference type="Proteomes" id="UP000653411">
    <property type="component" value="Unassembled WGS sequence"/>
</dbReference>
<reference evidence="4" key="1">
    <citation type="journal article" date="2014" name="Int. J. Syst. Evol. Microbiol.">
        <title>Complete genome sequence of Corynebacterium casei LMG S-19264T (=DSM 44701T), isolated from a smear-ripened cheese.</title>
        <authorList>
            <consortium name="US DOE Joint Genome Institute (JGI-PGF)"/>
            <person name="Walter F."/>
            <person name="Albersmeier A."/>
            <person name="Kalinowski J."/>
            <person name="Ruckert C."/>
        </authorList>
    </citation>
    <scope>NUCLEOTIDE SEQUENCE</scope>
    <source>
        <strain evidence="4">CGMCC 4.7110</strain>
    </source>
</reference>
<dbReference type="SUPFAM" id="SSF53901">
    <property type="entry name" value="Thiolase-like"/>
    <property type="match status" value="2"/>
</dbReference>
<dbReference type="PANTHER" id="PTHR34075">
    <property type="entry name" value="BLR3430 PROTEIN"/>
    <property type="match status" value="1"/>
</dbReference>
<feature type="domain" description="ChsH2 C-terminal OB-fold" evidence="2">
    <location>
        <begin position="378"/>
        <end position="438"/>
    </location>
</feature>
<protein>
    <recommendedName>
        <fullName evidence="6">Hydroxymethylglutaryl-CoA synthase</fullName>
    </recommendedName>
</protein>
<dbReference type="Pfam" id="PF01796">
    <property type="entry name" value="OB_ChsH2_C"/>
    <property type="match status" value="1"/>
</dbReference>
<dbReference type="InterPro" id="IPR016039">
    <property type="entry name" value="Thiolase-like"/>
</dbReference>
<reference evidence="4" key="2">
    <citation type="submission" date="2020-09" db="EMBL/GenBank/DDBJ databases">
        <authorList>
            <person name="Sun Q."/>
            <person name="Zhou Y."/>
        </authorList>
    </citation>
    <scope>NUCLEOTIDE SEQUENCE</scope>
    <source>
        <strain evidence="4">CGMCC 4.7110</strain>
    </source>
</reference>
<dbReference type="RefSeq" id="WP_189265045.1">
    <property type="nucleotide sequence ID" value="NZ_BMML01000011.1"/>
</dbReference>
<dbReference type="InterPro" id="IPR052513">
    <property type="entry name" value="Thioester_dehydratase-like"/>
</dbReference>
<feature type="compositionally biased region" description="Basic and acidic residues" evidence="1">
    <location>
        <begin position="319"/>
        <end position="330"/>
    </location>
</feature>
<evidence type="ECO:0008006" key="6">
    <source>
        <dbReference type="Google" id="ProtNLM"/>
    </source>
</evidence>
<accession>A0A917XFC3</accession>
<organism evidence="4 5">
    <name type="scientific">Streptomyces fuscichromogenes</name>
    <dbReference type="NCBI Taxonomy" id="1324013"/>
    <lineage>
        <taxon>Bacteria</taxon>
        <taxon>Bacillati</taxon>
        <taxon>Actinomycetota</taxon>
        <taxon>Actinomycetes</taxon>
        <taxon>Kitasatosporales</taxon>
        <taxon>Streptomycetaceae</taxon>
        <taxon>Streptomyces</taxon>
    </lineage>
</organism>
<evidence type="ECO:0000259" key="3">
    <source>
        <dbReference type="Pfam" id="PF12172"/>
    </source>
</evidence>
<dbReference type="InterPro" id="IPR002878">
    <property type="entry name" value="ChsH2_C"/>
</dbReference>
<dbReference type="GO" id="GO:0016747">
    <property type="term" value="F:acyltransferase activity, transferring groups other than amino-acyl groups"/>
    <property type="evidence" value="ECO:0007669"/>
    <property type="project" value="UniProtKB-ARBA"/>
</dbReference>
<keyword evidence="5" id="KW-1185">Reference proteome</keyword>
<comment type="caution">
    <text evidence="4">The sequence shown here is derived from an EMBL/GenBank/DDBJ whole genome shotgun (WGS) entry which is preliminary data.</text>
</comment>
<evidence type="ECO:0000256" key="1">
    <source>
        <dbReference type="SAM" id="MobiDB-lite"/>
    </source>
</evidence>
<evidence type="ECO:0000313" key="4">
    <source>
        <dbReference type="EMBL" id="GGN19904.1"/>
    </source>
</evidence>
<dbReference type="InterPro" id="IPR012340">
    <property type="entry name" value="NA-bd_OB-fold"/>
</dbReference>
<dbReference type="SUPFAM" id="SSF50249">
    <property type="entry name" value="Nucleic acid-binding proteins"/>
    <property type="match status" value="1"/>
</dbReference>
<dbReference type="AlphaFoldDB" id="A0A917XFC3"/>
<evidence type="ECO:0000313" key="5">
    <source>
        <dbReference type="Proteomes" id="UP000653411"/>
    </source>
</evidence>
<gene>
    <name evidence="4" type="ORF">GCM10011578_050020</name>
</gene>
<sequence>MTSHAIVSYAAYLPRHRVLRDELGTALGIRAGRGERAAASFDEDSTTMGVEAARRLLPARTAPGALYFATTSPAYLDKTNAAAVHAALGLPSDAFVADLAGSARSGIAALRAAWLGGGLAVLSDVRTGRPGSADERDGGDGAAAFAFGAPDEAIAEIVAHASATAEFLDRWRAPGSPVGDQWEERFGLETYLPLIEDAGQRALKAAGLAQPDHVLLVSPNSAVRKRAVKLFPARLSVGGSPLGHTGAADPGLALADLLDRAGAGETILLLSAADGCDAVLLRTTDRLPDARQPEPVAGQLAAGRPVSYPAYLTWRGWLDREPPRRPEPDRPAGPPSARGERWKFGFTGSRCENCGFVHLPPARVCKECGAVDAMTAAPLAGVRGTVATYTVDRLAHSPSPPLIDAVVDFDGGGRCTLEIADAAAGELAVGARVEPVFRRLHTAGGVHNYFWKARMTADTREEGSTT</sequence>
<feature type="region of interest" description="Disordered" evidence="1">
    <location>
        <begin position="319"/>
        <end position="341"/>
    </location>
</feature>
<proteinExistence type="predicted"/>
<name>A0A917XFC3_9ACTN</name>
<evidence type="ECO:0000259" key="2">
    <source>
        <dbReference type="Pfam" id="PF01796"/>
    </source>
</evidence>
<dbReference type="Gene3D" id="3.40.47.10">
    <property type="match status" value="1"/>
</dbReference>